<dbReference type="Gene3D" id="2.80.10.50">
    <property type="match status" value="2"/>
</dbReference>
<dbReference type="GO" id="GO:0008843">
    <property type="term" value="F:endochitinase activity"/>
    <property type="evidence" value="ECO:0007669"/>
    <property type="project" value="UniProtKB-EC"/>
</dbReference>
<evidence type="ECO:0000256" key="1">
    <source>
        <dbReference type="ARBA" id="ARBA00000822"/>
    </source>
</evidence>
<dbReference type="InterPro" id="IPR008999">
    <property type="entry name" value="Actin-crosslinking"/>
</dbReference>
<dbReference type="Pfam" id="PF18962">
    <property type="entry name" value="Por_Secre_tail"/>
    <property type="match status" value="1"/>
</dbReference>
<reference evidence="7 8" key="1">
    <citation type="submission" date="2016-10" db="EMBL/GenBank/DDBJ databases">
        <authorList>
            <person name="de Groot N.N."/>
        </authorList>
    </citation>
    <scope>NUCLEOTIDE SEQUENCE [LARGE SCALE GENOMIC DNA]</scope>
    <source>
        <strain evidence="7 8">DSM 527</strain>
    </source>
</reference>
<evidence type="ECO:0000313" key="7">
    <source>
        <dbReference type="EMBL" id="SDG16026.1"/>
    </source>
</evidence>
<dbReference type="PANTHER" id="PTHR11177">
    <property type="entry name" value="CHITINASE"/>
    <property type="match status" value="1"/>
</dbReference>
<dbReference type="EC" id="3.2.1.14" evidence="2"/>
<evidence type="ECO:0000256" key="3">
    <source>
        <dbReference type="ARBA" id="ARBA00022801"/>
    </source>
</evidence>
<dbReference type="SMART" id="SM00636">
    <property type="entry name" value="Glyco_18"/>
    <property type="match status" value="1"/>
</dbReference>
<dbReference type="InterPro" id="IPR001547">
    <property type="entry name" value="Glyco_hydro_5"/>
</dbReference>
<dbReference type="PROSITE" id="PS51910">
    <property type="entry name" value="GH18_2"/>
    <property type="match status" value="1"/>
</dbReference>
<dbReference type="InterPro" id="IPR011583">
    <property type="entry name" value="Chitinase_II/V-like_cat"/>
</dbReference>
<name>A0A1G7RZ37_CHIFI</name>
<evidence type="ECO:0000256" key="5">
    <source>
        <dbReference type="SAM" id="MobiDB-lite"/>
    </source>
</evidence>
<dbReference type="CDD" id="cd23342">
    <property type="entry name" value="beta-trefoil_FSCN_ZgPorA-like"/>
    <property type="match status" value="2"/>
</dbReference>
<dbReference type="AlphaFoldDB" id="A0A1G7RZ37"/>
<dbReference type="GO" id="GO:0000272">
    <property type="term" value="P:polysaccharide catabolic process"/>
    <property type="evidence" value="ECO:0007669"/>
    <property type="project" value="InterPro"/>
</dbReference>
<protein>
    <recommendedName>
        <fullName evidence="2">chitinase</fullName>
        <ecNumber evidence="2">3.2.1.14</ecNumber>
    </recommendedName>
</protein>
<dbReference type="GO" id="GO:0008061">
    <property type="term" value="F:chitin binding"/>
    <property type="evidence" value="ECO:0007669"/>
    <property type="project" value="InterPro"/>
</dbReference>
<keyword evidence="3" id="KW-0378">Hydrolase</keyword>
<dbReference type="NCBIfam" id="TIGR04183">
    <property type="entry name" value="Por_Secre_tail"/>
    <property type="match status" value="1"/>
</dbReference>
<dbReference type="InterPro" id="IPR001223">
    <property type="entry name" value="Glyco_hydro18_cat"/>
</dbReference>
<dbReference type="InterPro" id="IPR050314">
    <property type="entry name" value="Glycosyl_Hydrlase_18"/>
</dbReference>
<feature type="compositionally biased region" description="Low complexity" evidence="5">
    <location>
        <begin position="875"/>
        <end position="892"/>
    </location>
</feature>
<dbReference type="Pfam" id="PF00150">
    <property type="entry name" value="Cellulase"/>
    <property type="match status" value="1"/>
</dbReference>
<evidence type="ECO:0000256" key="2">
    <source>
        <dbReference type="ARBA" id="ARBA00012729"/>
    </source>
</evidence>
<feature type="domain" description="GH18" evidence="6">
    <location>
        <begin position="595"/>
        <end position="874"/>
    </location>
</feature>
<dbReference type="STRING" id="104663.SAMN04488121_103674"/>
<evidence type="ECO:0000313" key="8">
    <source>
        <dbReference type="Proteomes" id="UP000199045"/>
    </source>
</evidence>
<dbReference type="Proteomes" id="UP000199045">
    <property type="component" value="Unassembled WGS sequence"/>
</dbReference>
<sequence>MKIHYTNRLCVIPQNLRQLRLFCSLLLLALCLGAGQAYSQLTRLRADGKRIVNASNQEVILKGINVGGWLLQEGYMMKPGGGGTQWSVKKRLYDQGQSDAAVEAFYQSWRDNFITKADVDYIASLGFNSIRLPLHYDLFLTPAQRAVRNGVARNSSTYNSYVSSLTSWYNSNTLFNDANLEGFRLTDSLLKWAAANKMYVVLDLHAAPGAAGTDANIADAFVGNDLWNKSIYQDITVRLWQRISARYINDDRIAFYDLINEPNNVPANQTIHALFERLINAIRAQGDTHLLMIEGNGWGNQYNYLEPFTFTNRSNLVYNAHRYGTSTSPTTTGGDPNQINELGTINNFRNTHNVPVVVGETGENSADWLRANIAAMNTAGVGWFHWTYKRFDAGENAALLRIPPPYLVDGAANMSAVLNNIKFANNVKNVNTIAAVAPGKSSANAPIGKTVWLQGFNGKYVTSKNGVGAMWCDADAPQAWELFQVVDAGDGKVALKGNTGNYVSSENGEQAITCNRPTIQGWEKFDWMETADGKVALRGSNGLYVSSENGTQAMTCTRPTVQGWEAFAFGIAGTNPPVENPDTSVNNPTPTPNKFKVVGYWPGWAGSPNTTVVPYNKLTHINYAFILPNNNGTLQALDNPAALQALVSQSHAAGVKVSISIGGWNDGNDQGFENLAANAGSRTTFVNAVIAFVNQYNLDGADIDWEYPDNGASANNYVLLMTELSNQLHSRGKSLTAAVVGENGASILSSVFPLVDYLTLMAYDENEYQHSTYSYAQRSLAYWTGRGLPKEKAILGVPFYGRPTWESYAQLLQRGASPNADTYQGVGYNGIPTIKAKTNLAFDQGGGIMIWELSQDVTGANSLLNAINQVVLQRGDTTTTPDDPGQNPNPGTAPIGKTIWLQGNNGGYVSSKGGVGAMWTNATVVQGWNQFLVVDAGNGKIALSNSGLYVSSENGEKSITCNRPTVQGWEVFDWIDNGDGTVSLRGNNGMYVSSENGVAEMTCTRPTIDGWEKFNYGIVGTAAAKTMAAVQPADKTDLSVEANGSLLVYPNPVAKGSTLVVNVKKYNASASVNVAVIDVNRKVVVYKKANAAVVNIPTGNMASGFYILMVTNGKDTYTSKVLIQ</sequence>
<accession>A0A1G7RZ37</accession>
<evidence type="ECO:0000256" key="4">
    <source>
        <dbReference type="ARBA" id="ARBA00023295"/>
    </source>
</evidence>
<dbReference type="Gene3D" id="3.40.5.30">
    <property type="entry name" value="(Trans)glycosidases - domain 2"/>
    <property type="match status" value="1"/>
</dbReference>
<dbReference type="Pfam" id="PF00704">
    <property type="entry name" value="Glyco_hydro_18"/>
    <property type="match status" value="1"/>
</dbReference>
<dbReference type="SUPFAM" id="SSF51445">
    <property type="entry name" value="(Trans)glycosidases"/>
    <property type="match status" value="2"/>
</dbReference>
<dbReference type="InterPro" id="IPR026444">
    <property type="entry name" value="Secre_tail"/>
</dbReference>
<dbReference type="EMBL" id="FNBN01000003">
    <property type="protein sequence ID" value="SDG16026.1"/>
    <property type="molecule type" value="Genomic_DNA"/>
</dbReference>
<organism evidence="7 8">
    <name type="scientific">Chitinophaga filiformis</name>
    <name type="common">Myxococcus filiformis</name>
    <name type="synonym">Flexibacter filiformis</name>
    <dbReference type="NCBI Taxonomy" id="104663"/>
    <lineage>
        <taxon>Bacteria</taxon>
        <taxon>Pseudomonadati</taxon>
        <taxon>Bacteroidota</taxon>
        <taxon>Chitinophagia</taxon>
        <taxon>Chitinophagales</taxon>
        <taxon>Chitinophagaceae</taxon>
        <taxon>Chitinophaga</taxon>
    </lineage>
</organism>
<evidence type="ECO:0000259" key="6">
    <source>
        <dbReference type="PROSITE" id="PS51910"/>
    </source>
</evidence>
<dbReference type="SUPFAM" id="SSF50405">
    <property type="entry name" value="Actin-crosslinking proteins"/>
    <property type="match status" value="2"/>
</dbReference>
<dbReference type="InterPro" id="IPR017853">
    <property type="entry name" value="GH"/>
</dbReference>
<dbReference type="Gene3D" id="3.20.20.80">
    <property type="entry name" value="Glycosidases"/>
    <property type="match status" value="2"/>
</dbReference>
<keyword evidence="4" id="KW-0326">Glycosidase</keyword>
<comment type="catalytic activity">
    <reaction evidence="1">
        <text>Random endo-hydrolysis of N-acetyl-beta-D-glucosaminide (1-&gt;4)-beta-linkages in chitin and chitodextrins.</text>
        <dbReference type="EC" id="3.2.1.14"/>
    </reaction>
</comment>
<proteinExistence type="predicted"/>
<dbReference type="PANTHER" id="PTHR11177:SF317">
    <property type="entry name" value="CHITINASE 12-RELATED"/>
    <property type="match status" value="1"/>
</dbReference>
<feature type="region of interest" description="Disordered" evidence="5">
    <location>
        <begin position="875"/>
        <end position="895"/>
    </location>
</feature>
<gene>
    <name evidence="7" type="ORF">SAMN04488121_103674</name>
</gene>